<keyword evidence="1" id="KW-0812">Transmembrane</keyword>
<accession>A0A7S4V9W2</accession>
<evidence type="ECO:0000313" key="2">
    <source>
        <dbReference type="EMBL" id="CAE4633124.1"/>
    </source>
</evidence>
<protein>
    <submittedName>
        <fullName evidence="2">Uncharacterized protein</fullName>
    </submittedName>
</protein>
<organism evidence="2">
    <name type="scientific">Ditylum brightwellii</name>
    <dbReference type="NCBI Taxonomy" id="49249"/>
    <lineage>
        <taxon>Eukaryota</taxon>
        <taxon>Sar</taxon>
        <taxon>Stramenopiles</taxon>
        <taxon>Ochrophyta</taxon>
        <taxon>Bacillariophyta</taxon>
        <taxon>Mediophyceae</taxon>
        <taxon>Lithodesmiophycidae</taxon>
        <taxon>Lithodesmiales</taxon>
        <taxon>Lithodesmiaceae</taxon>
        <taxon>Ditylum</taxon>
    </lineage>
</organism>
<gene>
    <name evidence="2" type="ORF">DBRI00130_LOCUS28528</name>
</gene>
<evidence type="ECO:0000256" key="1">
    <source>
        <dbReference type="SAM" id="Phobius"/>
    </source>
</evidence>
<sequence length="142" mass="16914">MQKCAEGRKLWVFWKESQKWYTSTIKIKNPKSKVYAGSTHFPVRKRKTQRNLISIFISIILHGLCVANTNIYDQKGTLEFCNVDNSNKISDIYFPRKKLWDVEVHELPHTLHTRKQHCLYLSFSSNIFNCSQYNFFYVEDKL</sequence>
<dbReference type="AlphaFoldDB" id="A0A7S4V9W2"/>
<proteinExistence type="predicted"/>
<keyword evidence="1" id="KW-0472">Membrane</keyword>
<name>A0A7S4V9W2_9STRA</name>
<feature type="transmembrane region" description="Helical" evidence="1">
    <location>
        <begin position="52"/>
        <end position="72"/>
    </location>
</feature>
<dbReference type="EMBL" id="HBNS01036523">
    <property type="protein sequence ID" value="CAE4633124.1"/>
    <property type="molecule type" value="Transcribed_RNA"/>
</dbReference>
<reference evidence="2" key="1">
    <citation type="submission" date="2021-01" db="EMBL/GenBank/DDBJ databases">
        <authorList>
            <person name="Corre E."/>
            <person name="Pelletier E."/>
            <person name="Niang G."/>
            <person name="Scheremetjew M."/>
            <person name="Finn R."/>
            <person name="Kale V."/>
            <person name="Holt S."/>
            <person name="Cochrane G."/>
            <person name="Meng A."/>
            <person name="Brown T."/>
            <person name="Cohen L."/>
        </authorList>
    </citation>
    <scope>NUCLEOTIDE SEQUENCE</scope>
    <source>
        <strain evidence="2">GSO104</strain>
    </source>
</reference>
<keyword evidence="1" id="KW-1133">Transmembrane helix</keyword>